<evidence type="ECO:0000313" key="2">
    <source>
        <dbReference type="EMBL" id="EDV42109.2"/>
    </source>
</evidence>
<dbReference type="SMART" id="SM00320">
    <property type="entry name" value="WD40"/>
    <property type="match status" value="4"/>
</dbReference>
<dbReference type="OrthoDB" id="10002522at2759"/>
<dbReference type="PANTHER" id="PTHR14435:SF2">
    <property type="entry name" value="ZINC FINGER PROTEIN 106"/>
    <property type="match status" value="1"/>
</dbReference>
<feature type="region of interest" description="Disordered" evidence="1">
    <location>
        <begin position="894"/>
        <end position="936"/>
    </location>
</feature>
<feature type="region of interest" description="Disordered" evidence="1">
    <location>
        <begin position="739"/>
        <end position="760"/>
    </location>
</feature>
<feature type="compositionally biased region" description="Polar residues" evidence="1">
    <location>
        <begin position="235"/>
        <end position="251"/>
    </location>
</feature>
<feature type="compositionally biased region" description="Pro residues" evidence="1">
    <location>
        <begin position="1208"/>
        <end position="1219"/>
    </location>
</feature>
<organism evidence="2 3">
    <name type="scientific">Drosophila ananassae</name>
    <name type="common">Fruit fly</name>
    <dbReference type="NCBI Taxonomy" id="7217"/>
    <lineage>
        <taxon>Eukaryota</taxon>
        <taxon>Metazoa</taxon>
        <taxon>Ecdysozoa</taxon>
        <taxon>Arthropoda</taxon>
        <taxon>Hexapoda</taxon>
        <taxon>Insecta</taxon>
        <taxon>Pterygota</taxon>
        <taxon>Neoptera</taxon>
        <taxon>Endopterygota</taxon>
        <taxon>Diptera</taxon>
        <taxon>Brachycera</taxon>
        <taxon>Muscomorpha</taxon>
        <taxon>Ephydroidea</taxon>
        <taxon>Drosophilidae</taxon>
        <taxon>Drosophila</taxon>
        <taxon>Sophophora</taxon>
    </lineage>
</organism>
<feature type="compositionally biased region" description="Pro residues" evidence="1">
    <location>
        <begin position="1060"/>
        <end position="1073"/>
    </location>
</feature>
<proteinExistence type="predicted"/>
<feature type="compositionally biased region" description="Basic and acidic residues" evidence="1">
    <location>
        <begin position="484"/>
        <end position="513"/>
    </location>
</feature>
<feature type="compositionally biased region" description="Basic and acidic residues" evidence="1">
    <location>
        <begin position="187"/>
        <end position="205"/>
    </location>
</feature>
<dbReference type="Proteomes" id="UP000007801">
    <property type="component" value="Unassembled WGS sequence"/>
</dbReference>
<reference evidence="2 3" key="1">
    <citation type="journal article" date="2007" name="Nature">
        <title>Evolution of genes and genomes on the Drosophila phylogeny.</title>
        <authorList>
            <consortium name="Drosophila 12 Genomes Consortium"/>
            <person name="Clark A.G."/>
            <person name="Eisen M.B."/>
            <person name="Smith D.R."/>
            <person name="Bergman C.M."/>
            <person name="Oliver B."/>
            <person name="Markow T.A."/>
            <person name="Kaufman T.C."/>
            <person name="Kellis M."/>
            <person name="Gelbart W."/>
            <person name="Iyer V.N."/>
            <person name="Pollard D.A."/>
            <person name="Sackton T.B."/>
            <person name="Larracuente A.M."/>
            <person name="Singh N.D."/>
            <person name="Abad J.P."/>
            <person name="Abt D.N."/>
            <person name="Adryan B."/>
            <person name="Aguade M."/>
            <person name="Akashi H."/>
            <person name="Anderson W.W."/>
            <person name="Aquadro C.F."/>
            <person name="Ardell D.H."/>
            <person name="Arguello R."/>
            <person name="Artieri C.G."/>
            <person name="Barbash D.A."/>
            <person name="Barker D."/>
            <person name="Barsanti P."/>
            <person name="Batterham P."/>
            <person name="Batzoglou S."/>
            <person name="Begun D."/>
            <person name="Bhutkar A."/>
            <person name="Blanco E."/>
            <person name="Bosak S.A."/>
            <person name="Bradley R.K."/>
            <person name="Brand A.D."/>
            <person name="Brent M.R."/>
            <person name="Brooks A.N."/>
            <person name="Brown R.H."/>
            <person name="Butlin R.K."/>
            <person name="Caggese C."/>
            <person name="Calvi B.R."/>
            <person name="Bernardo de Carvalho A."/>
            <person name="Caspi A."/>
            <person name="Castrezana S."/>
            <person name="Celniker S.E."/>
            <person name="Chang J.L."/>
            <person name="Chapple C."/>
            <person name="Chatterji S."/>
            <person name="Chinwalla A."/>
            <person name="Civetta A."/>
            <person name="Clifton S.W."/>
            <person name="Comeron J.M."/>
            <person name="Costello J.C."/>
            <person name="Coyne J.A."/>
            <person name="Daub J."/>
            <person name="David R.G."/>
            <person name="Delcher A.L."/>
            <person name="Delehaunty K."/>
            <person name="Do C.B."/>
            <person name="Ebling H."/>
            <person name="Edwards K."/>
            <person name="Eickbush T."/>
            <person name="Evans J.D."/>
            <person name="Filipski A."/>
            <person name="Findeiss S."/>
            <person name="Freyhult E."/>
            <person name="Fulton L."/>
            <person name="Fulton R."/>
            <person name="Garcia A.C."/>
            <person name="Gardiner A."/>
            <person name="Garfield D.A."/>
            <person name="Garvin B.E."/>
            <person name="Gibson G."/>
            <person name="Gilbert D."/>
            <person name="Gnerre S."/>
            <person name="Godfrey J."/>
            <person name="Good R."/>
            <person name="Gotea V."/>
            <person name="Gravely B."/>
            <person name="Greenberg A.J."/>
            <person name="Griffiths-Jones S."/>
            <person name="Gross S."/>
            <person name="Guigo R."/>
            <person name="Gustafson E.A."/>
            <person name="Haerty W."/>
            <person name="Hahn M.W."/>
            <person name="Halligan D.L."/>
            <person name="Halpern A.L."/>
            <person name="Halter G.M."/>
            <person name="Han M.V."/>
            <person name="Heger A."/>
            <person name="Hillier L."/>
            <person name="Hinrichs A.S."/>
            <person name="Holmes I."/>
            <person name="Hoskins R.A."/>
            <person name="Hubisz M.J."/>
            <person name="Hultmark D."/>
            <person name="Huntley M.A."/>
            <person name="Jaffe D.B."/>
            <person name="Jagadeeshan S."/>
            <person name="Jeck W.R."/>
            <person name="Johnson J."/>
            <person name="Jones C.D."/>
            <person name="Jordan W.C."/>
            <person name="Karpen G.H."/>
            <person name="Kataoka E."/>
            <person name="Keightley P.D."/>
            <person name="Kheradpour P."/>
            <person name="Kirkness E.F."/>
            <person name="Koerich L.B."/>
            <person name="Kristiansen K."/>
            <person name="Kudrna D."/>
            <person name="Kulathinal R.J."/>
            <person name="Kumar S."/>
            <person name="Kwok R."/>
            <person name="Lander E."/>
            <person name="Langley C.H."/>
            <person name="Lapoint R."/>
            <person name="Lazzaro B.P."/>
            <person name="Lee S.J."/>
            <person name="Levesque L."/>
            <person name="Li R."/>
            <person name="Lin C.F."/>
            <person name="Lin M.F."/>
            <person name="Lindblad-Toh K."/>
            <person name="Llopart A."/>
            <person name="Long M."/>
            <person name="Low L."/>
            <person name="Lozovsky E."/>
            <person name="Lu J."/>
            <person name="Luo M."/>
            <person name="Machado C.A."/>
            <person name="Makalowski W."/>
            <person name="Marzo M."/>
            <person name="Matsuda M."/>
            <person name="Matzkin L."/>
            <person name="McAllister B."/>
            <person name="McBride C.S."/>
            <person name="McKernan B."/>
            <person name="McKernan K."/>
            <person name="Mendez-Lago M."/>
            <person name="Minx P."/>
            <person name="Mollenhauer M.U."/>
            <person name="Montooth K."/>
            <person name="Mount S.M."/>
            <person name="Mu X."/>
            <person name="Myers E."/>
            <person name="Negre B."/>
            <person name="Newfeld S."/>
            <person name="Nielsen R."/>
            <person name="Noor M.A."/>
            <person name="O'Grady P."/>
            <person name="Pachter L."/>
            <person name="Papaceit M."/>
            <person name="Parisi M.J."/>
            <person name="Parisi M."/>
            <person name="Parts L."/>
            <person name="Pedersen J.S."/>
            <person name="Pesole G."/>
            <person name="Phillippy A.M."/>
            <person name="Ponting C.P."/>
            <person name="Pop M."/>
            <person name="Porcelli D."/>
            <person name="Powell J.R."/>
            <person name="Prohaska S."/>
            <person name="Pruitt K."/>
            <person name="Puig M."/>
            <person name="Quesneville H."/>
            <person name="Ram K.R."/>
            <person name="Rand D."/>
            <person name="Rasmussen M.D."/>
            <person name="Reed L.K."/>
            <person name="Reenan R."/>
            <person name="Reily A."/>
            <person name="Remington K.A."/>
            <person name="Rieger T.T."/>
            <person name="Ritchie M.G."/>
            <person name="Robin C."/>
            <person name="Rogers Y.H."/>
            <person name="Rohde C."/>
            <person name="Rozas J."/>
            <person name="Rubenfield M.J."/>
            <person name="Ruiz A."/>
            <person name="Russo S."/>
            <person name="Salzberg S.L."/>
            <person name="Sanchez-Gracia A."/>
            <person name="Saranga D.J."/>
            <person name="Sato H."/>
            <person name="Schaeffer S.W."/>
            <person name="Schatz M.C."/>
            <person name="Schlenke T."/>
            <person name="Schwartz R."/>
            <person name="Segarra C."/>
            <person name="Singh R.S."/>
            <person name="Sirot L."/>
            <person name="Sirota M."/>
            <person name="Sisneros N.B."/>
            <person name="Smith C.D."/>
            <person name="Smith T.F."/>
            <person name="Spieth J."/>
            <person name="Stage D.E."/>
            <person name="Stark A."/>
            <person name="Stephan W."/>
            <person name="Strausberg R.L."/>
            <person name="Strempel S."/>
            <person name="Sturgill D."/>
            <person name="Sutton G."/>
            <person name="Sutton G.G."/>
            <person name="Tao W."/>
            <person name="Teichmann S."/>
            <person name="Tobari Y.N."/>
            <person name="Tomimura Y."/>
            <person name="Tsolas J.M."/>
            <person name="Valente V.L."/>
            <person name="Venter E."/>
            <person name="Venter J.C."/>
            <person name="Vicario S."/>
            <person name="Vieira F.G."/>
            <person name="Vilella A.J."/>
            <person name="Villasante A."/>
            <person name="Walenz B."/>
            <person name="Wang J."/>
            <person name="Wasserman M."/>
            <person name="Watts T."/>
            <person name="Wilson D."/>
            <person name="Wilson R.K."/>
            <person name="Wing R.A."/>
            <person name="Wolfner M.F."/>
            <person name="Wong A."/>
            <person name="Wong G.K."/>
            <person name="Wu C.I."/>
            <person name="Wu G."/>
            <person name="Yamamoto D."/>
            <person name="Yang H.P."/>
            <person name="Yang S.P."/>
            <person name="Yorke J.A."/>
            <person name="Yoshida K."/>
            <person name="Zdobnov E."/>
            <person name="Zhang P."/>
            <person name="Zhang Y."/>
            <person name="Zimin A.V."/>
            <person name="Baldwin J."/>
            <person name="Abdouelleil A."/>
            <person name="Abdulkadir J."/>
            <person name="Abebe A."/>
            <person name="Abera B."/>
            <person name="Abreu J."/>
            <person name="Acer S.C."/>
            <person name="Aftuck L."/>
            <person name="Alexander A."/>
            <person name="An P."/>
            <person name="Anderson E."/>
            <person name="Anderson S."/>
            <person name="Arachi H."/>
            <person name="Azer M."/>
            <person name="Bachantsang P."/>
            <person name="Barry A."/>
            <person name="Bayul T."/>
            <person name="Berlin A."/>
            <person name="Bessette D."/>
            <person name="Bloom T."/>
            <person name="Blye J."/>
            <person name="Boguslavskiy L."/>
            <person name="Bonnet C."/>
            <person name="Boukhgalter B."/>
            <person name="Bourzgui I."/>
            <person name="Brown A."/>
            <person name="Cahill P."/>
            <person name="Channer S."/>
            <person name="Cheshatsang Y."/>
            <person name="Chuda L."/>
            <person name="Citroen M."/>
            <person name="Collymore A."/>
            <person name="Cooke P."/>
            <person name="Costello M."/>
            <person name="D'Aco K."/>
            <person name="Daza R."/>
            <person name="De Haan G."/>
            <person name="DeGray S."/>
            <person name="DeMaso C."/>
            <person name="Dhargay N."/>
            <person name="Dooley K."/>
            <person name="Dooley E."/>
            <person name="Doricent M."/>
            <person name="Dorje P."/>
            <person name="Dorjee K."/>
            <person name="Dupes A."/>
            <person name="Elong R."/>
            <person name="Falk J."/>
            <person name="Farina A."/>
            <person name="Faro S."/>
            <person name="Ferguson D."/>
            <person name="Fisher S."/>
            <person name="Foley C.D."/>
            <person name="Franke A."/>
            <person name="Friedrich D."/>
            <person name="Gadbois L."/>
            <person name="Gearin G."/>
            <person name="Gearin C.R."/>
            <person name="Giannoukos G."/>
            <person name="Goode T."/>
            <person name="Graham J."/>
            <person name="Grandbois E."/>
            <person name="Grewal S."/>
            <person name="Gyaltsen K."/>
            <person name="Hafez N."/>
            <person name="Hagos B."/>
            <person name="Hall J."/>
            <person name="Henson C."/>
            <person name="Hollinger A."/>
            <person name="Honan T."/>
            <person name="Huard M.D."/>
            <person name="Hughes L."/>
            <person name="Hurhula B."/>
            <person name="Husby M.E."/>
            <person name="Kamat A."/>
            <person name="Kanga B."/>
            <person name="Kashin S."/>
            <person name="Khazanovich D."/>
            <person name="Kisner P."/>
            <person name="Lance K."/>
            <person name="Lara M."/>
            <person name="Lee W."/>
            <person name="Lennon N."/>
            <person name="Letendre F."/>
            <person name="LeVine R."/>
            <person name="Lipovsky A."/>
            <person name="Liu X."/>
            <person name="Liu J."/>
            <person name="Liu S."/>
            <person name="Lokyitsang T."/>
            <person name="Lokyitsang Y."/>
            <person name="Lubonja R."/>
            <person name="Lui A."/>
            <person name="MacDonald P."/>
            <person name="Magnisalis V."/>
            <person name="Maru K."/>
            <person name="Matthews C."/>
            <person name="McCusker W."/>
            <person name="McDonough S."/>
            <person name="Mehta T."/>
            <person name="Meldrim J."/>
            <person name="Meneus L."/>
            <person name="Mihai O."/>
            <person name="Mihalev A."/>
            <person name="Mihova T."/>
            <person name="Mittelman R."/>
            <person name="Mlenga V."/>
            <person name="Montmayeur A."/>
            <person name="Mulrain L."/>
            <person name="Navidi A."/>
            <person name="Naylor J."/>
            <person name="Negash T."/>
            <person name="Nguyen T."/>
            <person name="Nguyen N."/>
            <person name="Nicol R."/>
            <person name="Norbu C."/>
            <person name="Norbu N."/>
            <person name="Novod N."/>
            <person name="O'Neill B."/>
            <person name="Osman S."/>
            <person name="Markiewicz E."/>
            <person name="Oyono O.L."/>
            <person name="Patti C."/>
            <person name="Phunkhang P."/>
            <person name="Pierre F."/>
            <person name="Priest M."/>
            <person name="Raghuraman S."/>
            <person name="Rege F."/>
            <person name="Reyes R."/>
            <person name="Rise C."/>
            <person name="Rogov P."/>
            <person name="Ross K."/>
            <person name="Ryan E."/>
            <person name="Settipalli S."/>
            <person name="Shea T."/>
            <person name="Sherpa N."/>
            <person name="Shi L."/>
            <person name="Shih D."/>
            <person name="Sparrow T."/>
            <person name="Spaulding J."/>
            <person name="Stalker J."/>
            <person name="Stange-Thomann N."/>
            <person name="Stavropoulos S."/>
            <person name="Stone C."/>
            <person name="Strader C."/>
            <person name="Tesfaye S."/>
            <person name="Thomson T."/>
            <person name="Thoulutsang Y."/>
            <person name="Thoulutsang D."/>
            <person name="Topham K."/>
            <person name="Topping I."/>
            <person name="Tsamla T."/>
            <person name="Vassiliev H."/>
            <person name="Vo A."/>
            <person name="Wangchuk T."/>
            <person name="Wangdi T."/>
            <person name="Weiand M."/>
            <person name="Wilkinson J."/>
            <person name="Wilson A."/>
            <person name="Yadav S."/>
            <person name="Young G."/>
            <person name="Yu Q."/>
            <person name="Zembek L."/>
            <person name="Zhong D."/>
            <person name="Zimmer A."/>
            <person name="Zwirko Z."/>
            <person name="Jaffe D.B."/>
            <person name="Alvarez P."/>
            <person name="Brockman W."/>
            <person name="Butler J."/>
            <person name="Chin C."/>
            <person name="Gnerre S."/>
            <person name="Grabherr M."/>
            <person name="Kleber M."/>
            <person name="Mauceli E."/>
            <person name="MacCallum I."/>
        </authorList>
    </citation>
    <scope>NUCLEOTIDE SEQUENCE [LARGE SCALE GENOMIC DNA]</scope>
    <source>
        <strain evidence="3">Tucson 14024-0371.13</strain>
    </source>
</reference>
<evidence type="ECO:0000256" key="1">
    <source>
        <dbReference type="SAM" id="MobiDB-lite"/>
    </source>
</evidence>
<evidence type="ECO:0000313" key="3">
    <source>
        <dbReference type="Proteomes" id="UP000007801"/>
    </source>
</evidence>
<dbReference type="GO" id="GO:0003723">
    <property type="term" value="F:RNA binding"/>
    <property type="evidence" value="ECO:0007669"/>
    <property type="project" value="InterPro"/>
</dbReference>
<feature type="compositionally biased region" description="Basic and acidic residues" evidence="1">
    <location>
        <begin position="1147"/>
        <end position="1162"/>
    </location>
</feature>
<protein>
    <submittedName>
        <fullName evidence="2">Uncharacterized protein, isoform C</fullName>
    </submittedName>
</protein>
<feature type="compositionally biased region" description="Low complexity" evidence="1">
    <location>
        <begin position="206"/>
        <end position="216"/>
    </location>
</feature>
<feature type="compositionally biased region" description="Polar residues" evidence="1">
    <location>
        <begin position="599"/>
        <end position="616"/>
    </location>
</feature>
<feature type="compositionally biased region" description="Basic and acidic residues" evidence="1">
    <location>
        <begin position="111"/>
        <end position="167"/>
    </location>
</feature>
<dbReference type="EMBL" id="CH902617">
    <property type="protein sequence ID" value="EDV42109.2"/>
    <property type="molecule type" value="Genomic_DNA"/>
</dbReference>
<feature type="compositionally biased region" description="Polar residues" evidence="1">
    <location>
        <begin position="36"/>
        <end position="48"/>
    </location>
</feature>
<dbReference type="eggNOG" id="KOG1721">
    <property type="taxonomic scope" value="Eukaryota"/>
</dbReference>
<dbReference type="SUPFAM" id="SSF50978">
    <property type="entry name" value="WD40 repeat-like"/>
    <property type="match status" value="1"/>
</dbReference>
<feature type="compositionally biased region" description="Low complexity" evidence="1">
    <location>
        <begin position="284"/>
        <end position="296"/>
    </location>
</feature>
<keyword evidence="3" id="KW-1185">Reference proteome</keyword>
<name>B3M0U4_DROAN</name>
<dbReference type="SMR" id="B3M0U4"/>
<dbReference type="Gene3D" id="2.130.10.10">
    <property type="entry name" value="YVTN repeat-like/Quinoprotein amine dehydrogenase"/>
    <property type="match status" value="2"/>
</dbReference>
<feature type="compositionally biased region" description="Basic and acidic residues" evidence="1">
    <location>
        <begin position="447"/>
        <end position="475"/>
    </location>
</feature>
<feature type="compositionally biased region" description="Basic residues" evidence="1">
    <location>
        <begin position="1091"/>
        <end position="1119"/>
    </location>
</feature>
<dbReference type="GeneID" id="6500606"/>
<dbReference type="PANTHER" id="PTHR14435">
    <property type="entry name" value="ZINC FINGER PROTEIN 106"/>
    <property type="match status" value="1"/>
</dbReference>
<accession>B3M0U4</accession>
<dbReference type="KEGG" id="dan:6500606"/>
<feature type="compositionally biased region" description="Polar residues" evidence="1">
    <location>
        <begin position="61"/>
        <end position="73"/>
    </location>
</feature>
<feature type="region of interest" description="Disordered" evidence="1">
    <location>
        <begin position="274"/>
        <end position="296"/>
    </location>
</feature>
<dbReference type="InterPro" id="IPR001680">
    <property type="entry name" value="WD40_rpt"/>
</dbReference>
<sequence>MNGPQQSKEKVPLLGAAPDNHGGDQANWPGRGGNRGAQTDGSPNTSNCGPHRVWNNKYSERSSPYQRGYQSSYRNREQFDKYSSHNHNSHPDRQERDYPKRTDYHYSNNSNRERSPGRYRDDRYRERRYNLRQSEDNYHKDSLRNESSFHRHSSHRQEPSENNKASKADSSLVLDRTEPQPDPNDIALKERRADAEKAERLEDISKPSSKAPTASKAEQKTTSPVEKPSSHKPSDQNLNLSSGSPPTEPSSLIQVRPLTQLLKQEILAVTKEKNFNQGQPDRQAPTSPFAATASPSRLAIKPNLKNRRRTVSCNQGISIANNPSRSEQEASINKRIASLDKESLKYIINNSDTIYDEHLKLQARRRLRDEIRRQLKAIELDQPKDSPAKDLVEDEIVDAIKLPEQLLQEIEKCFGIKISEDVSIPSKEIKKEVPNAKDVLQGSVTESCKEIKSHKSAEKDDNPKSSKDLSNDKIMKGFSNNTKESTELLKDNNRSESVRKSDGDQKKEIEGSKLIKGKTPAENNNSTKNKDPGKTEMREEDPKVPTLKKKSKHEVNNTETFSNISPNRIPSKSTKGSEVLAEKHRPPLLPTPPGGMISISPSIESQSKQSVSQLPIQTSQEVNEILSIETSPEVQNQPQAILNECFENEEVSTVQENMLPSRMEIKRDSSSSPVIEVIVPEDVIDLLSSSGDEEDEVEEVSMEEDELEAEIVESPSSELEELQEPTPPTLAFNSFKDERKVSTNSEDNSEAGMEVDRLEDETEEIEELELRELAPMTPAINNLNDVSDYEKKRLKLKLQSMADNVVDSFEKLILPNLRASLSESYSRKHSSSLQSRLHFISCVVTSSEHNSRTFSKIEVANIQRNLKAADNQQAMEFLIREIVSVVNLQKQRLRGQEESSQDNASGEVKATPNTSQMIEPPVHRTPPALNPLHNSSPSLVPFPNPALQFPVHQSITPFPVGLPFLATDSSLHQIASSTPSSFGYPLPGVAIDSMELSDQVGQINEIDRRLLENLNRRTFLEEMIMKFQKEKSDLEMLSLELQTRRSMLLNSIIARSRPPTEAPPAPKTPPPSPTRESKRKSPKSVTSKNAIAKRTRSKTQKPKALSKVRKLQKKRIPKTKSKELKAQLQKEISEKAKRNKGSNESNTKARLELEESSPKSTEDIPPATKPKQSQVRKPKANGRTIPPLPPPPPPPEPIRRLSYDIPHGPDPSKPPPPPPERCRKHNPHTNEYKVGNISKGKLHNVTSPITQIRIHKKYVIAASEDGDIYLFHLVTHKLERKITKHSEAITNMYLCEEESLLYTTSLDGFLKKSAVDKLERVLQTTYFKEPLQSIDVAWGAAFIGSRWGNIFSYNVVTNKMIDNPLLSTGQSIIAVKATKEGIRKILLIGCKGNFVHMHDAGSGLLLRRLEIPEGLNVYSLLLSDSYIYCGTQKNEIFQFEFATGNLITKFKCGNGAVSMASYEDRYLLVGCYDGFIYVLDKIAGTRVGSFKGAGRLILALIVAGDKIVTSSKDNNLQILEVPEYLVNCQ</sequence>
<feature type="compositionally biased region" description="Pro residues" evidence="1">
    <location>
        <begin position="1186"/>
        <end position="1196"/>
    </location>
</feature>
<dbReference type="InterPro" id="IPR036322">
    <property type="entry name" value="WD40_repeat_dom_sf"/>
</dbReference>
<dbReference type="InterPro" id="IPR042622">
    <property type="entry name" value="Znf106"/>
</dbReference>
<dbReference type="HOGENOM" id="CLU_005427_0_0_1"/>
<dbReference type="InterPro" id="IPR015943">
    <property type="entry name" value="WD40/YVTN_repeat-like_dom_sf"/>
</dbReference>
<feature type="compositionally biased region" description="Polar residues" evidence="1">
    <location>
        <begin position="557"/>
        <end position="576"/>
    </location>
</feature>
<feature type="region of interest" description="Disordered" evidence="1">
    <location>
        <begin position="1055"/>
        <end position="1234"/>
    </location>
</feature>
<gene>
    <name evidence="2" type="primary">Dana\GF17823</name>
    <name evidence="2" type="synonym">dana_GLEANR_19085</name>
    <name evidence="2" type="ORF">GF17823</name>
</gene>
<feature type="compositionally biased region" description="Basic and acidic residues" evidence="1">
    <location>
        <begin position="74"/>
        <end position="104"/>
    </location>
</feature>
<feature type="compositionally biased region" description="Basic and acidic residues" evidence="1">
    <location>
        <begin position="528"/>
        <end position="543"/>
    </location>
</feature>
<feature type="region of interest" description="Disordered" evidence="1">
    <location>
        <begin position="446"/>
        <end position="616"/>
    </location>
</feature>
<feature type="region of interest" description="Disordered" evidence="1">
    <location>
        <begin position="1"/>
        <end position="251"/>
    </location>
</feature>